<feature type="domain" description="Carrier" evidence="3">
    <location>
        <begin position="1"/>
        <end position="84"/>
    </location>
</feature>
<dbReference type="InterPro" id="IPR036736">
    <property type="entry name" value="ACP-like_sf"/>
</dbReference>
<organism evidence="4 5">
    <name type="scientific">Nocardioides bizhenqiangii</name>
    <dbReference type="NCBI Taxonomy" id="3095076"/>
    <lineage>
        <taxon>Bacteria</taxon>
        <taxon>Bacillati</taxon>
        <taxon>Actinomycetota</taxon>
        <taxon>Actinomycetes</taxon>
        <taxon>Propionibacteriales</taxon>
        <taxon>Nocardioidaceae</taxon>
        <taxon>Nocardioides</taxon>
    </lineage>
</organism>
<name>A0ABZ0ZQE5_9ACTN</name>
<dbReference type="PROSITE" id="PS50075">
    <property type="entry name" value="CARRIER"/>
    <property type="match status" value="1"/>
</dbReference>
<dbReference type="PROSITE" id="PS00012">
    <property type="entry name" value="PHOSPHOPANTETHEINE"/>
    <property type="match status" value="1"/>
</dbReference>
<keyword evidence="2" id="KW-0597">Phosphoprotein</keyword>
<dbReference type="EMBL" id="CP141059">
    <property type="protein sequence ID" value="WQQ25994.1"/>
    <property type="molecule type" value="Genomic_DNA"/>
</dbReference>
<proteinExistence type="predicted"/>
<evidence type="ECO:0000259" key="3">
    <source>
        <dbReference type="PROSITE" id="PS50075"/>
    </source>
</evidence>
<gene>
    <name evidence="4" type="ORF">SHK19_18745</name>
</gene>
<keyword evidence="1" id="KW-0596">Phosphopantetheine</keyword>
<keyword evidence="5" id="KW-1185">Reference proteome</keyword>
<dbReference type="SUPFAM" id="SSF47336">
    <property type="entry name" value="ACP-like"/>
    <property type="match status" value="1"/>
</dbReference>
<dbReference type="InterPro" id="IPR006162">
    <property type="entry name" value="Ppantetheine_attach_site"/>
</dbReference>
<dbReference type="Pfam" id="PF00550">
    <property type="entry name" value="PP-binding"/>
    <property type="match status" value="1"/>
</dbReference>
<accession>A0ABZ0ZQE5</accession>
<evidence type="ECO:0000256" key="2">
    <source>
        <dbReference type="ARBA" id="ARBA00022553"/>
    </source>
</evidence>
<reference evidence="5" key="1">
    <citation type="submission" date="2023-12" db="EMBL/GenBank/DDBJ databases">
        <title>Novel species in genus Nocardioides.</title>
        <authorList>
            <person name="Zhou H."/>
        </authorList>
    </citation>
    <scope>NUCLEOTIDE SEQUENCE [LARGE SCALE GENOMIC DNA]</scope>
    <source>
        <strain evidence="5">HM61</strain>
    </source>
</reference>
<evidence type="ECO:0000313" key="4">
    <source>
        <dbReference type="EMBL" id="WQQ25994.1"/>
    </source>
</evidence>
<evidence type="ECO:0000313" key="5">
    <source>
        <dbReference type="Proteomes" id="UP001327225"/>
    </source>
</evidence>
<dbReference type="Gene3D" id="1.10.1200.10">
    <property type="entry name" value="ACP-like"/>
    <property type="match status" value="1"/>
</dbReference>
<dbReference type="InterPro" id="IPR009081">
    <property type="entry name" value="PP-bd_ACP"/>
</dbReference>
<sequence length="85" mass="8850">MNDVQDSVVKIVESLLESANRGDVVVTLDAPLHGDEGLGLDSLQTAELSAILEDEFGTDPFSEGVVPDTVGEIAGFYASRSTAPA</sequence>
<dbReference type="Proteomes" id="UP001327225">
    <property type="component" value="Chromosome"/>
</dbReference>
<protein>
    <submittedName>
        <fullName evidence="4">Phosphopantetheine-binding protein</fullName>
    </submittedName>
</protein>
<dbReference type="RefSeq" id="WP_322937136.1">
    <property type="nucleotide sequence ID" value="NZ_CP141059.1"/>
</dbReference>
<evidence type="ECO:0000256" key="1">
    <source>
        <dbReference type="ARBA" id="ARBA00022450"/>
    </source>
</evidence>